<dbReference type="EMBL" id="JAEKJR010000002">
    <property type="protein sequence ID" value="MBN8430435.1"/>
    <property type="molecule type" value="Genomic_DNA"/>
</dbReference>
<accession>A0ABS3E564</accession>
<sequence>MDTPQGTLYPSPQNCPVIAGQNAGKRISCVTEYQHVYDRLQQAALRNHHWARIAVKELHALTTGMLGKNNVYVRPGERQRSTGNERYYVFLPGLKATVERWPNDQYCITELVLDDHYYDLTAPGQEETRMGLYRASSDLGQNLWKASYVKDSKILPQRGRLVAIADAKFSSADDAIEETMPRTAKHLGVGAAHVRDSGADLHFTPGRKPLGGGLLCYNPLNVEKSRASALLLATTMASARDVEGVVWAADFGGSAVLTQAMQILADKGLSLKGHTVYFHKPRTSPAKSLRLAHKLQMNLNERIADTGLSLRGAISQLSVADVRLKNKNDPYSKGYHAEAWLNGGLKVAAPAGLLAAAVGGQAGLVVGGIATVIGGTGVVHALGKSAAESFGYRFRR</sequence>
<keyword evidence="2" id="KW-1185">Reference proteome</keyword>
<comment type="caution">
    <text evidence="1">The sequence shown here is derived from an EMBL/GenBank/DDBJ whole genome shotgun (WGS) entry which is preliminary data.</text>
</comment>
<proteinExistence type="predicted"/>
<evidence type="ECO:0000313" key="2">
    <source>
        <dbReference type="Proteomes" id="UP000664293"/>
    </source>
</evidence>
<evidence type="ECO:0000313" key="1">
    <source>
        <dbReference type="EMBL" id="MBN8430435.1"/>
    </source>
</evidence>
<protein>
    <submittedName>
        <fullName evidence="1">Uncharacterized protein</fullName>
    </submittedName>
</protein>
<dbReference type="Proteomes" id="UP000664293">
    <property type="component" value="Unassembled WGS sequence"/>
</dbReference>
<gene>
    <name evidence="1" type="ORF">JF535_06150</name>
</gene>
<reference evidence="1 2" key="1">
    <citation type="submission" date="2020-12" db="EMBL/GenBank/DDBJ databases">
        <title>Oil enriched cultivation method for isolating marine PHA-producing bacteria.</title>
        <authorList>
            <person name="Zheng W."/>
            <person name="Yu S."/>
            <person name="Huang Y."/>
        </authorList>
    </citation>
    <scope>NUCLEOTIDE SEQUENCE [LARGE SCALE GENOMIC DNA]</scope>
    <source>
        <strain evidence="1 2">SN0-2</strain>
    </source>
</reference>
<organism evidence="1 2">
    <name type="scientific">Microbulbifer salipaludis</name>
    <dbReference type="NCBI Taxonomy" id="187980"/>
    <lineage>
        <taxon>Bacteria</taxon>
        <taxon>Pseudomonadati</taxon>
        <taxon>Pseudomonadota</taxon>
        <taxon>Gammaproteobacteria</taxon>
        <taxon>Cellvibrionales</taxon>
        <taxon>Microbulbiferaceae</taxon>
        <taxon>Microbulbifer</taxon>
    </lineage>
</organism>
<dbReference type="RefSeq" id="WP_207000403.1">
    <property type="nucleotide sequence ID" value="NZ_JAEKJR010000002.1"/>
</dbReference>
<name>A0ABS3E564_9GAMM</name>